<dbReference type="EC" id="1.1.1.83" evidence="4"/>
<dbReference type="Pfam" id="PF00180">
    <property type="entry name" value="Iso_dh"/>
    <property type="match status" value="1"/>
</dbReference>
<dbReference type="InterPro" id="IPR050501">
    <property type="entry name" value="ICDH/IPMDH"/>
</dbReference>
<keyword evidence="7" id="KW-0520">NAD</keyword>
<dbReference type="SUPFAM" id="SSF53659">
    <property type="entry name" value="Isocitrate/Isopropylmalate dehydrogenase-like"/>
    <property type="match status" value="1"/>
</dbReference>
<evidence type="ECO:0000256" key="3">
    <source>
        <dbReference type="ARBA" id="ARBA00007769"/>
    </source>
</evidence>
<proteinExistence type="inferred from homology"/>
<evidence type="ECO:0000256" key="9">
    <source>
        <dbReference type="ARBA" id="ARBA00049301"/>
    </source>
</evidence>
<evidence type="ECO:0000256" key="2">
    <source>
        <dbReference type="ARBA" id="ARBA00001946"/>
    </source>
</evidence>
<reference evidence="11 12" key="1">
    <citation type="journal article" date="2021" name="Int. J. Syst. Evol. Microbiol.">
        <title>Reticulibacter mediterranei gen. nov., sp. nov., within the new family Reticulibacteraceae fam. nov., and Ktedonospora formicarum gen. nov., sp. nov., Ktedonobacter robiniae sp. nov., Dictyobacter formicarum sp. nov. and Dictyobacter arantiisoli sp. nov., belonging to the class Ktedonobacteria.</title>
        <authorList>
            <person name="Yabe S."/>
            <person name="Zheng Y."/>
            <person name="Wang C.M."/>
            <person name="Sakai Y."/>
            <person name="Abe K."/>
            <person name="Yokota A."/>
            <person name="Donadio S."/>
            <person name="Cavaletti L."/>
            <person name="Monciardini P."/>
        </authorList>
    </citation>
    <scope>NUCLEOTIDE SEQUENCE [LARGE SCALE GENOMIC DNA]</scope>
    <source>
        <strain evidence="11 12">SOSP1-30</strain>
    </source>
</reference>
<dbReference type="Gene3D" id="3.40.718.10">
    <property type="entry name" value="Isopropylmalate Dehydrogenase"/>
    <property type="match status" value="1"/>
</dbReference>
<protein>
    <recommendedName>
        <fullName evidence="4">D-malate dehydrogenase (decarboxylating)</fullName>
        <ecNumber evidence="4">1.1.1.83</ecNumber>
    </recommendedName>
</protein>
<comment type="cofactor">
    <cofactor evidence="1">
        <name>Mn(2+)</name>
        <dbReference type="ChEBI" id="CHEBI:29035"/>
    </cofactor>
</comment>
<dbReference type="PANTHER" id="PTHR43275">
    <property type="entry name" value="D-MALATE DEHYDROGENASE [DECARBOXYLATING]"/>
    <property type="match status" value="1"/>
</dbReference>
<evidence type="ECO:0000256" key="5">
    <source>
        <dbReference type="ARBA" id="ARBA00022723"/>
    </source>
</evidence>
<evidence type="ECO:0000259" key="10">
    <source>
        <dbReference type="SMART" id="SM01329"/>
    </source>
</evidence>
<evidence type="ECO:0000256" key="1">
    <source>
        <dbReference type="ARBA" id="ARBA00001936"/>
    </source>
</evidence>
<comment type="catalytic activity">
    <reaction evidence="9">
        <text>(R)-malate + NAD(+) = pyruvate + CO2 + NADH</text>
        <dbReference type="Rhea" id="RHEA:18365"/>
        <dbReference type="ChEBI" id="CHEBI:15361"/>
        <dbReference type="ChEBI" id="CHEBI:15588"/>
        <dbReference type="ChEBI" id="CHEBI:16526"/>
        <dbReference type="ChEBI" id="CHEBI:57540"/>
        <dbReference type="ChEBI" id="CHEBI:57945"/>
        <dbReference type="EC" id="1.1.1.83"/>
    </reaction>
</comment>
<dbReference type="NCBIfam" id="TIGR02089">
    <property type="entry name" value="TTC"/>
    <property type="match status" value="1"/>
</dbReference>
<evidence type="ECO:0000256" key="7">
    <source>
        <dbReference type="ARBA" id="ARBA00023027"/>
    </source>
</evidence>
<sequence length="363" mass="39571">MYSMGTYRLAVIPGDGIGPEVIPESILTLTSLAEMHGGFQFDLQHFDWGTDYYLREGVLMPTDGLATLAQGGFDGILLGPVGDPRVPDHVTLWGLLLPLRQTFDQYINLRPVRLLPGVRSPLAEKHPKDIDIVCIRENTEGEYAGAGGRIHQGTENEVAIQSTIFTRKGTERIMRYAFEYARQSGRKKVTSATKSNSMQYNMVFWDDVFRQVAAEYPDITHEQQLIDSLGARFVSSPESLDVVVASNLFGDILTDLGAAISGSMGLAPSANLNPERRFPSLFQAIHGSAPDIAGKGIANPIASLWSGQLLLDFLGEHEAATLLMGAIEEVLARGQARTPDLGGTTTTHQLGDAIREQMRSMAV</sequence>
<keyword evidence="12" id="KW-1185">Reference proteome</keyword>
<dbReference type="InterPro" id="IPR011829">
    <property type="entry name" value="TTC_DH"/>
</dbReference>
<organism evidence="11 12">
    <name type="scientific">Ktedonobacter robiniae</name>
    <dbReference type="NCBI Taxonomy" id="2778365"/>
    <lineage>
        <taxon>Bacteria</taxon>
        <taxon>Bacillati</taxon>
        <taxon>Chloroflexota</taxon>
        <taxon>Ktedonobacteria</taxon>
        <taxon>Ktedonobacterales</taxon>
        <taxon>Ktedonobacteraceae</taxon>
        <taxon>Ktedonobacter</taxon>
    </lineage>
</organism>
<keyword evidence="8" id="KW-0464">Manganese</keyword>
<dbReference type="InterPro" id="IPR024084">
    <property type="entry name" value="IsoPropMal-DH-like_dom"/>
</dbReference>
<feature type="domain" description="Isopropylmalate dehydrogenase-like" evidence="10">
    <location>
        <begin position="8"/>
        <end position="354"/>
    </location>
</feature>
<dbReference type="SMART" id="SM01329">
    <property type="entry name" value="Iso_dh"/>
    <property type="match status" value="1"/>
</dbReference>
<accession>A0ABQ3UTQ0</accession>
<comment type="cofactor">
    <cofactor evidence="2">
        <name>Mg(2+)</name>
        <dbReference type="ChEBI" id="CHEBI:18420"/>
    </cofactor>
</comment>
<evidence type="ECO:0000313" key="11">
    <source>
        <dbReference type="EMBL" id="GHO56156.1"/>
    </source>
</evidence>
<keyword evidence="6" id="KW-0560">Oxidoreductase</keyword>
<dbReference type="Proteomes" id="UP000654345">
    <property type="component" value="Unassembled WGS sequence"/>
</dbReference>
<evidence type="ECO:0000256" key="8">
    <source>
        <dbReference type="ARBA" id="ARBA00023211"/>
    </source>
</evidence>
<evidence type="ECO:0000313" key="12">
    <source>
        <dbReference type="Proteomes" id="UP000654345"/>
    </source>
</evidence>
<dbReference type="InterPro" id="IPR019818">
    <property type="entry name" value="IsoCit/isopropylmalate_DH_CS"/>
</dbReference>
<gene>
    <name evidence="11" type="ORF">KSB_46310</name>
</gene>
<name>A0ABQ3UTQ0_9CHLR</name>
<evidence type="ECO:0000256" key="6">
    <source>
        <dbReference type="ARBA" id="ARBA00023002"/>
    </source>
</evidence>
<comment type="caution">
    <text evidence="11">The sequence shown here is derived from an EMBL/GenBank/DDBJ whole genome shotgun (WGS) entry which is preliminary data.</text>
</comment>
<dbReference type="EMBL" id="BNJG01000002">
    <property type="protein sequence ID" value="GHO56156.1"/>
    <property type="molecule type" value="Genomic_DNA"/>
</dbReference>
<keyword evidence="5" id="KW-0479">Metal-binding</keyword>
<comment type="similarity">
    <text evidence="3">Belongs to the isocitrate and isopropylmalate dehydrogenases family.</text>
</comment>
<dbReference type="PANTHER" id="PTHR43275:SF1">
    <property type="entry name" value="D-MALATE DEHYDROGENASE [DECARBOXYLATING]"/>
    <property type="match status" value="1"/>
</dbReference>
<dbReference type="PROSITE" id="PS00470">
    <property type="entry name" value="IDH_IMDH"/>
    <property type="match status" value="1"/>
</dbReference>
<evidence type="ECO:0000256" key="4">
    <source>
        <dbReference type="ARBA" id="ARBA00013126"/>
    </source>
</evidence>